<evidence type="ECO:0000256" key="1">
    <source>
        <dbReference type="SAM" id="MobiDB-lite"/>
    </source>
</evidence>
<reference evidence="2 3" key="1">
    <citation type="journal article" date="2019" name="New Phytol.">
        <title>Comparative genomics reveals unique wood-decay strategies and fruiting body development in the Schizophyllaceae.</title>
        <authorList>
            <person name="Almasi E."/>
            <person name="Sahu N."/>
            <person name="Krizsan K."/>
            <person name="Balint B."/>
            <person name="Kovacs G.M."/>
            <person name="Kiss B."/>
            <person name="Cseklye J."/>
            <person name="Drula E."/>
            <person name="Henrissat B."/>
            <person name="Nagy I."/>
            <person name="Chovatia M."/>
            <person name="Adam C."/>
            <person name="LaButti K."/>
            <person name="Lipzen A."/>
            <person name="Riley R."/>
            <person name="Grigoriev I.V."/>
            <person name="Nagy L.G."/>
        </authorList>
    </citation>
    <scope>NUCLEOTIDE SEQUENCE [LARGE SCALE GENOMIC DNA]</scope>
    <source>
        <strain evidence="2 3">NL-1724</strain>
    </source>
</reference>
<sequence>MAPRRDESEASGERRRARTKSEKRGGDREGGCGGVRLELDLSRTLRLEQPSGRVFLIRIESGLPHQGSGLPCALVLDRAGSRVAWTERVLAPLSPDSERTLRGMGQLSRLLTGSHPSGLIAGRSTLARRRSYRLSCTVDRIPHGHSSPVRPASRAFIVWTTHATHLNQSSSLSPPRLLHRHLLTYLAVASIGLAVACRPPRRSHNQVRAASTAVARPQPPGL</sequence>
<name>A0A550C250_9AGAR</name>
<protein>
    <submittedName>
        <fullName evidence="2">Uncharacterized protein</fullName>
    </submittedName>
</protein>
<proteinExistence type="predicted"/>
<feature type="region of interest" description="Disordered" evidence="1">
    <location>
        <begin position="200"/>
        <end position="222"/>
    </location>
</feature>
<dbReference type="AlphaFoldDB" id="A0A550C250"/>
<evidence type="ECO:0000313" key="3">
    <source>
        <dbReference type="Proteomes" id="UP000320762"/>
    </source>
</evidence>
<dbReference type="Proteomes" id="UP000320762">
    <property type="component" value="Unassembled WGS sequence"/>
</dbReference>
<feature type="compositionally biased region" description="Basic and acidic residues" evidence="1">
    <location>
        <begin position="1"/>
        <end position="30"/>
    </location>
</feature>
<gene>
    <name evidence="2" type="ORF">BD626DRAFT_176498</name>
</gene>
<organism evidence="2 3">
    <name type="scientific">Schizophyllum amplum</name>
    <dbReference type="NCBI Taxonomy" id="97359"/>
    <lineage>
        <taxon>Eukaryota</taxon>
        <taxon>Fungi</taxon>
        <taxon>Dikarya</taxon>
        <taxon>Basidiomycota</taxon>
        <taxon>Agaricomycotina</taxon>
        <taxon>Agaricomycetes</taxon>
        <taxon>Agaricomycetidae</taxon>
        <taxon>Agaricales</taxon>
        <taxon>Schizophyllaceae</taxon>
        <taxon>Schizophyllum</taxon>
    </lineage>
</organism>
<accession>A0A550C250</accession>
<keyword evidence="3" id="KW-1185">Reference proteome</keyword>
<comment type="caution">
    <text evidence="2">The sequence shown here is derived from an EMBL/GenBank/DDBJ whole genome shotgun (WGS) entry which is preliminary data.</text>
</comment>
<dbReference type="EMBL" id="VDMD01000032">
    <property type="protein sequence ID" value="TRM58867.1"/>
    <property type="molecule type" value="Genomic_DNA"/>
</dbReference>
<evidence type="ECO:0000313" key="2">
    <source>
        <dbReference type="EMBL" id="TRM58867.1"/>
    </source>
</evidence>
<feature type="region of interest" description="Disordered" evidence="1">
    <location>
        <begin position="1"/>
        <end position="33"/>
    </location>
</feature>